<dbReference type="Proteomes" id="UP000048289">
    <property type="component" value="Unassembled WGS sequence"/>
</dbReference>
<organism evidence="3 6">
    <name type="scientific">Mycobacterium tuberculosis</name>
    <dbReference type="NCBI Taxonomy" id="1773"/>
    <lineage>
        <taxon>Bacteria</taxon>
        <taxon>Bacillati</taxon>
        <taxon>Actinomycetota</taxon>
        <taxon>Actinomycetes</taxon>
        <taxon>Mycobacteriales</taxon>
        <taxon>Mycobacteriaceae</taxon>
        <taxon>Mycobacterium</taxon>
        <taxon>Mycobacterium tuberculosis complex</taxon>
    </lineage>
</organism>
<evidence type="ECO:0000313" key="3">
    <source>
        <dbReference type="EMBL" id="COW44180.1"/>
    </source>
</evidence>
<evidence type="ECO:0000313" key="9">
    <source>
        <dbReference type="Proteomes" id="UP000046947"/>
    </source>
</evidence>
<proteinExistence type="predicted"/>
<dbReference type="EMBL" id="CSAE01000523">
    <property type="protein sequence ID" value="COW44180.1"/>
    <property type="molecule type" value="Genomic_DNA"/>
</dbReference>
<name>A0A0U0R6T3_MYCTX</name>
<dbReference type="Proteomes" id="UP000046947">
    <property type="component" value="Unassembled WGS sequence"/>
</dbReference>
<evidence type="ECO:0000313" key="2">
    <source>
        <dbReference type="EMBL" id="CFE61756.1"/>
    </source>
</evidence>
<sequence length="38" mass="3976">MNPGIVLISLITGPSSVRKKSTLARPRQSIAANARIAS</sequence>
<evidence type="ECO:0000313" key="1">
    <source>
        <dbReference type="EMBL" id="CFE42982.1"/>
    </source>
</evidence>
<dbReference type="EMBL" id="CSAD01001306">
    <property type="protein sequence ID" value="COX04961.1"/>
    <property type="molecule type" value="Genomic_DNA"/>
</dbReference>
<dbReference type="Proteomes" id="UP000038802">
    <property type="component" value="Unassembled WGS sequence"/>
</dbReference>
<evidence type="ECO:0000313" key="6">
    <source>
        <dbReference type="Proteomes" id="UP000038802"/>
    </source>
</evidence>
<evidence type="ECO:0000313" key="10">
    <source>
        <dbReference type="Proteomes" id="UP000048289"/>
    </source>
</evidence>
<reference evidence="6 7" key="1">
    <citation type="submission" date="2015-03" db="EMBL/GenBank/DDBJ databases">
        <authorList>
            <consortium name="Pathogen Informatics"/>
        </authorList>
    </citation>
    <scope>NUCLEOTIDE SEQUENCE [LARGE SCALE GENOMIC DNA]</scope>
    <source>
        <strain evidence="5 8">G09801536</strain>
        <strain evidence="1 10">G09901357</strain>
        <strain evidence="2 9">H09601792</strain>
        <strain evidence="6">K00500041</strain>
        <strain evidence="4 7">M09401471</strain>
    </source>
</reference>
<evidence type="ECO:0000313" key="8">
    <source>
        <dbReference type="Proteomes" id="UP000045842"/>
    </source>
</evidence>
<dbReference type="EMBL" id="CSAJ01000566">
    <property type="protein sequence ID" value="COW89108.1"/>
    <property type="molecule type" value="Genomic_DNA"/>
</dbReference>
<evidence type="ECO:0000313" key="7">
    <source>
        <dbReference type="Proteomes" id="UP000044938"/>
    </source>
</evidence>
<dbReference type="Proteomes" id="UP000044938">
    <property type="component" value="Unassembled WGS sequence"/>
</dbReference>
<protein>
    <submittedName>
        <fullName evidence="3">Uncharacterized protein</fullName>
    </submittedName>
</protein>
<evidence type="ECO:0000313" key="4">
    <source>
        <dbReference type="EMBL" id="COW89108.1"/>
    </source>
</evidence>
<reference evidence="3" key="2">
    <citation type="submission" date="2015-03" db="EMBL/GenBank/DDBJ databases">
        <authorList>
            <person name="Murphy D."/>
        </authorList>
    </citation>
    <scope>NUCLEOTIDE SEQUENCE [LARGE SCALE GENOMIC DNA]</scope>
    <source>
        <strain evidence="3">K00500041</strain>
    </source>
</reference>
<dbReference type="EMBL" id="CFOH01000579">
    <property type="protein sequence ID" value="CFE61756.1"/>
    <property type="molecule type" value="Genomic_DNA"/>
</dbReference>
<dbReference type="AlphaFoldDB" id="A0A0U0R6T3"/>
<evidence type="ECO:0000313" key="5">
    <source>
        <dbReference type="EMBL" id="COX04961.1"/>
    </source>
</evidence>
<gene>
    <name evidence="5" type="ORF">ERS007679_04608</name>
    <name evidence="1" type="ORF">ERS007681_03306</name>
    <name evidence="2" type="ORF">ERS007688_02989</name>
    <name evidence="3" type="ORF">ERS007703_03662</name>
    <name evidence="4" type="ORF">ERS007720_03489</name>
</gene>
<dbReference type="Proteomes" id="UP000045842">
    <property type="component" value="Unassembled WGS sequence"/>
</dbReference>
<accession>A0A0U0R6T3</accession>
<dbReference type="EMBL" id="CFOE01000552">
    <property type="protein sequence ID" value="CFE42982.1"/>
    <property type="molecule type" value="Genomic_DNA"/>
</dbReference>